<organism evidence="2 3">
    <name type="scientific">Catenulispora yoronensis</name>
    <dbReference type="NCBI Taxonomy" id="450799"/>
    <lineage>
        <taxon>Bacteria</taxon>
        <taxon>Bacillati</taxon>
        <taxon>Actinomycetota</taxon>
        <taxon>Actinomycetes</taxon>
        <taxon>Catenulisporales</taxon>
        <taxon>Catenulisporaceae</taxon>
        <taxon>Catenulispora</taxon>
    </lineage>
</organism>
<evidence type="ECO:0000256" key="1">
    <source>
        <dbReference type="SAM" id="MobiDB-lite"/>
    </source>
</evidence>
<dbReference type="Proteomes" id="UP001500751">
    <property type="component" value="Unassembled WGS sequence"/>
</dbReference>
<reference evidence="2 3" key="1">
    <citation type="journal article" date="2019" name="Int. J. Syst. Evol. Microbiol.">
        <title>The Global Catalogue of Microorganisms (GCM) 10K type strain sequencing project: providing services to taxonomists for standard genome sequencing and annotation.</title>
        <authorList>
            <consortium name="The Broad Institute Genomics Platform"/>
            <consortium name="The Broad Institute Genome Sequencing Center for Infectious Disease"/>
            <person name="Wu L."/>
            <person name="Ma J."/>
        </authorList>
    </citation>
    <scope>NUCLEOTIDE SEQUENCE [LARGE SCALE GENOMIC DNA]</scope>
    <source>
        <strain evidence="2 3">JCM 16014</strain>
    </source>
</reference>
<name>A0ABN2UUH5_9ACTN</name>
<sequence>MNGSPAGTATGVRGRQARLGTVSQSRSAQRAPGPGATVSNTRNAVRAVPSARNFLARTIVLFLPDGDDEDEDDMERTPC</sequence>
<protein>
    <submittedName>
        <fullName evidence="2">Uncharacterized protein</fullName>
    </submittedName>
</protein>
<accession>A0ABN2UUH5</accession>
<dbReference type="EMBL" id="BAAAQN010000035">
    <property type="protein sequence ID" value="GAA2043338.1"/>
    <property type="molecule type" value="Genomic_DNA"/>
</dbReference>
<gene>
    <name evidence="2" type="ORF">GCM10009839_53130</name>
</gene>
<evidence type="ECO:0000313" key="2">
    <source>
        <dbReference type="EMBL" id="GAA2043338.1"/>
    </source>
</evidence>
<feature type="region of interest" description="Disordered" evidence="1">
    <location>
        <begin position="1"/>
        <end position="43"/>
    </location>
</feature>
<proteinExistence type="predicted"/>
<keyword evidence="3" id="KW-1185">Reference proteome</keyword>
<comment type="caution">
    <text evidence="2">The sequence shown here is derived from an EMBL/GenBank/DDBJ whole genome shotgun (WGS) entry which is preliminary data.</text>
</comment>
<evidence type="ECO:0000313" key="3">
    <source>
        <dbReference type="Proteomes" id="UP001500751"/>
    </source>
</evidence>